<reference evidence="3 4" key="1">
    <citation type="journal article" date="2016" name="Nat. Commun.">
        <title>Thousands of microbial genomes shed light on interconnected biogeochemical processes in an aquifer system.</title>
        <authorList>
            <person name="Anantharaman K."/>
            <person name="Brown C.T."/>
            <person name="Hug L.A."/>
            <person name="Sharon I."/>
            <person name="Castelle C.J."/>
            <person name="Probst A.J."/>
            <person name="Thomas B.C."/>
            <person name="Singh A."/>
            <person name="Wilkins M.J."/>
            <person name="Karaoz U."/>
            <person name="Brodie E.L."/>
            <person name="Williams K.H."/>
            <person name="Hubbard S.S."/>
            <person name="Banfield J.F."/>
        </authorList>
    </citation>
    <scope>NUCLEOTIDE SEQUENCE [LARGE SCALE GENOMIC DNA]</scope>
</reference>
<dbReference type="NCBIfam" id="TIGR01552">
    <property type="entry name" value="phd_fam"/>
    <property type="match status" value="1"/>
</dbReference>
<protein>
    <recommendedName>
        <fullName evidence="2">Antitoxin</fullName>
    </recommendedName>
</protein>
<organism evidence="3 4">
    <name type="scientific">Candidatus Woykebacteria bacterium RIFCSPLOWO2_01_FULL_43_14</name>
    <dbReference type="NCBI Taxonomy" id="1802605"/>
    <lineage>
        <taxon>Bacteria</taxon>
        <taxon>Candidatus Woykeibacteriota</taxon>
    </lineage>
</organism>
<comment type="caution">
    <text evidence="3">The sequence shown here is derived from an EMBL/GenBank/DDBJ whole genome shotgun (WGS) entry which is preliminary data.</text>
</comment>
<gene>
    <name evidence="3" type="ORF">A3A61_03250</name>
</gene>
<dbReference type="Proteomes" id="UP000177718">
    <property type="component" value="Unassembled WGS sequence"/>
</dbReference>
<proteinExistence type="inferred from homology"/>
<dbReference type="SUPFAM" id="SSF143120">
    <property type="entry name" value="YefM-like"/>
    <property type="match status" value="1"/>
</dbReference>
<evidence type="ECO:0000313" key="4">
    <source>
        <dbReference type="Proteomes" id="UP000177718"/>
    </source>
</evidence>
<dbReference type="EMBL" id="MHDB01000005">
    <property type="protein sequence ID" value="OGY32784.1"/>
    <property type="molecule type" value="Genomic_DNA"/>
</dbReference>
<dbReference type="AlphaFoldDB" id="A0A1G1WYJ2"/>
<evidence type="ECO:0000313" key="3">
    <source>
        <dbReference type="EMBL" id="OGY32784.1"/>
    </source>
</evidence>
<dbReference type="STRING" id="1802605.A3A61_03250"/>
<name>A0A1G1WYJ2_9BACT</name>
<comment type="similarity">
    <text evidence="1 2">Belongs to the phD/YefM antitoxin family.</text>
</comment>
<dbReference type="Gene3D" id="3.40.1620.10">
    <property type="entry name" value="YefM-like domain"/>
    <property type="match status" value="1"/>
</dbReference>
<sequence>MKQKTLSLLRKRFMGVDDLRRDLGTILNDLPEKKDEVVITQHGKPKAILLDLNTYLQLVDIQEEVIQPGYIDSLYKELEEVKKGKVIDHSDLVKELDF</sequence>
<evidence type="ECO:0000256" key="1">
    <source>
        <dbReference type="ARBA" id="ARBA00009981"/>
    </source>
</evidence>
<dbReference type="InterPro" id="IPR036165">
    <property type="entry name" value="YefM-like_sf"/>
</dbReference>
<dbReference type="Pfam" id="PF02604">
    <property type="entry name" value="PhdYeFM_antitox"/>
    <property type="match status" value="1"/>
</dbReference>
<comment type="function">
    <text evidence="2">Antitoxin component of a type II toxin-antitoxin (TA) system.</text>
</comment>
<accession>A0A1G1WYJ2</accession>
<dbReference type="InterPro" id="IPR006442">
    <property type="entry name" value="Antitoxin_Phd/YefM"/>
</dbReference>
<evidence type="ECO:0000256" key="2">
    <source>
        <dbReference type="RuleBase" id="RU362080"/>
    </source>
</evidence>